<dbReference type="PANTHER" id="PTHR30336">
    <property type="entry name" value="INNER MEMBRANE PROTEIN, PROBABLE PERMEASE"/>
    <property type="match status" value="1"/>
</dbReference>
<dbReference type="PANTHER" id="PTHR30336:SF4">
    <property type="entry name" value="ENVELOPE BIOGENESIS FACTOR ELYC"/>
    <property type="match status" value="1"/>
</dbReference>
<sequence>MLLRYTTMLTLASALLQPPGILFILAAIGWLAEMIGWRYFGRVLILFALSTLYFFSTAVGTRLLLLPLEDRYPPLAHPLRGANAPQAIVVLGGGEVMQSPGTSRETANARTLVRLMAAAQLAKNTGLPLVPSGGVPRLGAPPEAVTMEHILRQNFDVRSPIWPETRSYNTAANAADSAALLAQHDVRRIYLVTSALHMPRAVTWFRHSGLQVIPVPTDYRLDRSNGLRLDSWLPRAIYLETSSEVSHEYLGLLWLWFQEQGIGSGHLTRI</sequence>
<comment type="caution">
    <text evidence="3">The sequence shown here is derived from an EMBL/GenBank/DDBJ whole genome shotgun (WGS) entry which is preliminary data.</text>
</comment>
<dbReference type="Pfam" id="PF02698">
    <property type="entry name" value="DUF218"/>
    <property type="match status" value="1"/>
</dbReference>
<dbReference type="InterPro" id="IPR014729">
    <property type="entry name" value="Rossmann-like_a/b/a_fold"/>
</dbReference>
<reference evidence="3" key="1">
    <citation type="submission" date="2019-11" db="EMBL/GenBank/DDBJ databases">
        <title>Acidithiobacillus ferrianus sp. nov.: a facultatively anaerobic and extremely acidophilic chemolithoautotroph.</title>
        <authorList>
            <person name="Norris P.R."/>
            <person name="Falagan C."/>
            <person name="Moya-Beltran A."/>
            <person name="Castro M."/>
            <person name="Quatrini R."/>
            <person name="Johnson D.B."/>
        </authorList>
    </citation>
    <scope>NUCLEOTIDE SEQUENCE [LARGE SCALE GENOMIC DNA]</scope>
    <source>
        <strain evidence="3">MG</strain>
    </source>
</reference>
<dbReference type="Gene3D" id="3.40.50.620">
    <property type="entry name" value="HUPs"/>
    <property type="match status" value="1"/>
</dbReference>
<feature type="transmembrane region" description="Helical" evidence="1">
    <location>
        <begin position="12"/>
        <end position="32"/>
    </location>
</feature>
<dbReference type="GO" id="GO:0000270">
    <property type="term" value="P:peptidoglycan metabolic process"/>
    <property type="evidence" value="ECO:0007669"/>
    <property type="project" value="TreeGrafter"/>
</dbReference>
<dbReference type="AlphaFoldDB" id="A0A845UD01"/>
<dbReference type="GO" id="GO:0005886">
    <property type="term" value="C:plasma membrane"/>
    <property type="evidence" value="ECO:0007669"/>
    <property type="project" value="TreeGrafter"/>
</dbReference>
<keyword evidence="1" id="KW-0812">Transmembrane</keyword>
<dbReference type="CDD" id="cd06259">
    <property type="entry name" value="YdcF-like"/>
    <property type="match status" value="1"/>
</dbReference>
<organism evidence="3">
    <name type="scientific">Acidithiobacillus ferrianus</name>
    <dbReference type="NCBI Taxonomy" id="2678518"/>
    <lineage>
        <taxon>Bacteria</taxon>
        <taxon>Pseudomonadati</taxon>
        <taxon>Pseudomonadota</taxon>
        <taxon>Acidithiobacillia</taxon>
        <taxon>Acidithiobacillales</taxon>
        <taxon>Acidithiobacillaceae</taxon>
        <taxon>Acidithiobacillus</taxon>
    </lineage>
</organism>
<dbReference type="InterPro" id="IPR051599">
    <property type="entry name" value="Cell_Envelope_Assoc"/>
</dbReference>
<keyword evidence="1" id="KW-0472">Membrane</keyword>
<accession>A0A845UD01</accession>
<protein>
    <submittedName>
        <fullName evidence="3">YdcF family protein</fullName>
    </submittedName>
</protein>
<evidence type="ECO:0000259" key="2">
    <source>
        <dbReference type="Pfam" id="PF02698"/>
    </source>
</evidence>
<dbReference type="GO" id="GO:0043164">
    <property type="term" value="P:Gram-negative-bacterium-type cell wall biogenesis"/>
    <property type="evidence" value="ECO:0007669"/>
    <property type="project" value="TreeGrafter"/>
</dbReference>
<proteinExistence type="predicted"/>
<dbReference type="EMBL" id="WNJL01000050">
    <property type="protein sequence ID" value="NDU43831.1"/>
    <property type="molecule type" value="Genomic_DNA"/>
</dbReference>
<keyword evidence="1" id="KW-1133">Transmembrane helix</keyword>
<dbReference type="RefSeq" id="WP_163099271.1">
    <property type="nucleotide sequence ID" value="NZ_CP127523.1"/>
</dbReference>
<dbReference type="InterPro" id="IPR003848">
    <property type="entry name" value="DUF218"/>
</dbReference>
<name>A0A845UD01_9PROT</name>
<evidence type="ECO:0000256" key="1">
    <source>
        <dbReference type="SAM" id="Phobius"/>
    </source>
</evidence>
<feature type="domain" description="DUF218" evidence="2">
    <location>
        <begin position="86"/>
        <end position="251"/>
    </location>
</feature>
<feature type="transmembrane region" description="Helical" evidence="1">
    <location>
        <begin position="44"/>
        <end position="65"/>
    </location>
</feature>
<gene>
    <name evidence="3" type="ORF">GL267_14720</name>
</gene>
<evidence type="ECO:0000313" key="3">
    <source>
        <dbReference type="EMBL" id="NDU43831.1"/>
    </source>
</evidence>